<keyword evidence="5" id="KW-0235">DNA replication</keyword>
<dbReference type="Gene3D" id="3.20.20.140">
    <property type="entry name" value="Metal-dependent hydrolases"/>
    <property type="match status" value="1"/>
</dbReference>
<dbReference type="KEGG" id="soa:G3M56_008750"/>
<dbReference type="Gene3D" id="1.10.150.870">
    <property type="match status" value="1"/>
</dbReference>
<dbReference type="InterPro" id="IPR016195">
    <property type="entry name" value="Pol/histidinol_Pase-like"/>
</dbReference>
<keyword evidence="6" id="KW-0227">DNA damage</keyword>
<evidence type="ECO:0000256" key="1">
    <source>
        <dbReference type="ARBA" id="ARBA00012417"/>
    </source>
</evidence>
<dbReference type="GO" id="GO:0006260">
    <property type="term" value="P:DNA replication"/>
    <property type="evidence" value="ECO:0007669"/>
    <property type="project" value="UniProtKB-KW"/>
</dbReference>
<dbReference type="NCBIfam" id="TIGR00594">
    <property type="entry name" value="polc"/>
    <property type="match status" value="1"/>
</dbReference>
<evidence type="ECO:0000256" key="6">
    <source>
        <dbReference type="ARBA" id="ARBA00022763"/>
    </source>
</evidence>
<dbReference type="Pfam" id="PF02811">
    <property type="entry name" value="PHP"/>
    <property type="match status" value="1"/>
</dbReference>
<dbReference type="NCBIfam" id="NF004225">
    <property type="entry name" value="PRK05672.1"/>
    <property type="match status" value="1"/>
</dbReference>
<dbReference type="RefSeq" id="WP_164363461.1">
    <property type="nucleotide sequence ID" value="NZ_CP066776.1"/>
</dbReference>
<evidence type="ECO:0000256" key="9">
    <source>
        <dbReference type="ARBA" id="ARBA00049244"/>
    </source>
</evidence>
<evidence type="ECO:0000256" key="8">
    <source>
        <dbReference type="ARBA" id="ARBA00023204"/>
    </source>
</evidence>
<dbReference type="InterPro" id="IPR029460">
    <property type="entry name" value="DNAPol_HHH"/>
</dbReference>
<dbReference type="EMBL" id="CP066776">
    <property type="protein sequence ID" value="QQL43982.1"/>
    <property type="molecule type" value="Genomic_DNA"/>
</dbReference>
<accession>A0A6B3L799</accession>
<dbReference type="InterPro" id="IPR003141">
    <property type="entry name" value="Pol/His_phosphatase_N"/>
</dbReference>
<keyword evidence="2" id="KW-0963">Cytoplasm</keyword>
<dbReference type="InterPro" id="IPR004013">
    <property type="entry name" value="PHP_dom"/>
</dbReference>
<evidence type="ECO:0000256" key="7">
    <source>
        <dbReference type="ARBA" id="ARBA00022932"/>
    </source>
</evidence>
<keyword evidence="4 11" id="KW-0548">Nucleotidyltransferase</keyword>
<evidence type="ECO:0000259" key="10">
    <source>
        <dbReference type="SMART" id="SM00481"/>
    </source>
</evidence>
<dbReference type="InterPro" id="IPR011708">
    <property type="entry name" value="DNA_pol3_alpha_NTPase_dom"/>
</dbReference>
<dbReference type="InterPro" id="IPR040982">
    <property type="entry name" value="DNA_pol3_finger"/>
</dbReference>
<evidence type="ECO:0000313" key="12">
    <source>
        <dbReference type="Proteomes" id="UP000475117"/>
    </source>
</evidence>
<dbReference type="Proteomes" id="UP000475117">
    <property type="component" value="Chromosome"/>
</dbReference>
<sequence length="1051" mass="116062">MLHTRSAFSFLRGASQPEALVARAAELGHPAIAIADHDGFFGSPRAHRAAKAHGIRAIVATSVTLPDGTHLPLIARTRTGYQSLCQFLSRHHLSDPLDRPHHDLATLTPEGITCLSGDADGPIQRALAANNKERALQLATQLRDHFGREHFFIELVRHHIRGEDRTIRLLTDLADHLGVRTVACNAPLFASPAERLLGDAFTCLRHHTTLDQAGRLLAANSQRHIKSPQQMAALFADHPHAIDNQRRIIDSVEFGFESLGYRFPSLPDARGNPLSPNEEATELRRRVYAHLRSRFQPLTRRVKSQIEHELKLIRQLGFSGYFLIVHEIVQFARGEGILCQGRGSAANSAVCYALGITSVDPVNNGLLFERFLSENRQSWPDIDIDFPSGARRESVIQHVFNRFAPRGAAMTANVITYRARSAFREMSKVLGFPESIANRFAEMASSPRAEDLGPGNVPPTAEDLAAARHEHLVATIATAGIPPEHPRHPALLRLLDQIHGLPRHLGQHSGGMIICDQGLDSIVPLQPATMPGRTVVQWDKDDCEDLGIVKVDLLGLGMLAAMQDTLTLCQQRGRPVNLATIPKDDPKTYQLLCAADTVGTFQVESRAQMATLPVLRPACFYDLAIQIAIIRPGPIVGDLVHPYLNRRNGYEPVSVVHPEFEPILRRTLGVPLFQEQVLKMAMIVAGFDGSEADHLRRAMGFKHSDDRMIAITQKLRDRMTERGIDEPTQKQVIDSIGSFAHYGFPESHAISFALIAYASCWLKAHRTAEFYTGIINNQPMGFYNVNTLIQDAKHHGLRVLPPSVVDSEALTTVIDHQSIRLGLNRIRSLGRDAIERILHCRAAAPFTSVQDFANRTGLHKNDRRQLAKAGALNPLPNAGHRRAAQWQVELPLAQGMLAFAEPTPSPPPLPAMDASDRLNADLETQGHSVGPHPMAIWRRNTSQPPVATSATLQHMPHGQPVTTAGMVICRQRPGTANGHCFVSMEDEFGIINLFIPAKTFQQLRLTITGERFLLARGLVQISEGNVRTILTKQLHPLDAPTTTAPRSHDFH</sequence>
<dbReference type="EC" id="2.7.7.7" evidence="1"/>
<dbReference type="Pfam" id="PF17657">
    <property type="entry name" value="DNA_pol3_finger"/>
    <property type="match status" value="1"/>
</dbReference>
<dbReference type="SMART" id="SM00481">
    <property type="entry name" value="POLIIIAc"/>
    <property type="match status" value="1"/>
</dbReference>
<proteinExistence type="predicted"/>
<evidence type="ECO:0000256" key="2">
    <source>
        <dbReference type="ARBA" id="ARBA00022490"/>
    </source>
</evidence>
<dbReference type="Pfam" id="PF14579">
    <property type="entry name" value="HHH_6"/>
    <property type="match status" value="1"/>
</dbReference>
<evidence type="ECO:0000313" key="11">
    <source>
        <dbReference type="EMBL" id="QQL43982.1"/>
    </source>
</evidence>
<feature type="domain" description="Polymerase/histidinol phosphatase N-terminal" evidence="10">
    <location>
        <begin position="2"/>
        <end position="67"/>
    </location>
</feature>
<dbReference type="AlphaFoldDB" id="A0A6B3L799"/>
<keyword evidence="3 11" id="KW-0808">Transferase</keyword>
<dbReference type="PANTHER" id="PTHR32294:SF4">
    <property type="entry name" value="ERROR-PRONE DNA POLYMERASE"/>
    <property type="match status" value="1"/>
</dbReference>
<dbReference type="PANTHER" id="PTHR32294">
    <property type="entry name" value="DNA POLYMERASE III SUBUNIT ALPHA"/>
    <property type="match status" value="1"/>
</dbReference>
<comment type="catalytic activity">
    <reaction evidence="9">
        <text>DNA(n) + a 2'-deoxyribonucleoside 5'-triphosphate = DNA(n+1) + diphosphate</text>
        <dbReference type="Rhea" id="RHEA:22508"/>
        <dbReference type="Rhea" id="RHEA-COMP:17339"/>
        <dbReference type="Rhea" id="RHEA-COMP:17340"/>
        <dbReference type="ChEBI" id="CHEBI:33019"/>
        <dbReference type="ChEBI" id="CHEBI:61560"/>
        <dbReference type="ChEBI" id="CHEBI:173112"/>
        <dbReference type="EC" id="2.7.7.7"/>
    </reaction>
</comment>
<protein>
    <recommendedName>
        <fullName evidence="1">DNA-directed DNA polymerase</fullName>
        <ecNumber evidence="1">2.7.7.7</ecNumber>
    </recommendedName>
</protein>
<evidence type="ECO:0000256" key="5">
    <source>
        <dbReference type="ARBA" id="ARBA00022705"/>
    </source>
</evidence>
<keyword evidence="12" id="KW-1185">Reference proteome</keyword>
<keyword evidence="8" id="KW-0234">DNA repair</keyword>
<dbReference type="CDD" id="cd04485">
    <property type="entry name" value="DnaE_OBF"/>
    <property type="match status" value="1"/>
</dbReference>
<reference evidence="11 12" key="1">
    <citation type="submission" date="2020-12" db="EMBL/GenBank/DDBJ databases">
        <title>Sulforoseuscoccus oceanibium gen. nov., sp. nov., a representative of the phylum Verrucomicrobia with special cytoplasmic membrane, and proposal of Sulforoseuscoccusaceae fam. nov.</title>
        <authorList>
            <person name="Xi F."/>
        </authorList>
    </citation>
    <scope>NUCLEOTIDE SEQUENCE [LARGE SCALE GENOMIC DNA]</scope>
    <source>
        <strain evidence="11 12">T37</strain>
    </source>
</reference>
<gene>
    <name evidence="11" type="ORF">G3M56_008750</name>
</gene>
<name>A0A6B3L799_9BACT</name>
<evidence type="ECO:0000256" key="4">
    <source>
        <dbReference type="ARBA" id="ARBA00022695"/>
    </source>
</evidence>
<dbReference type="SUPFAM" id="SSF89550">
    <property type="entry name" value="PHP domain-like"/>
    <property type="match status" value="1"/>
</dbReference>
<dbReference type="GO" id="GO:0008408">
    <property type="term" value="F:3'-5' exonuclease activity"/>
    <property type="evidence" value="ECO:0007669"/>
    <property type="project" value="InterPro"/>
</dbReference>
<organism evidence="11 12">
    <name type="scientific">Sulfuriroseicoccus oceanibius</name>
    <dbReference type="NCBI Taxonomy" id="2707525"/>
    <lineage>
        <taxon>Bacteria</taxon>
        <taxon>Pseudomonadati</taxon>
        <taxon>Verrucomicrobiota</taxon>
        <taxon>Verrucomicrobiia</taxon>
        <taxon>Verrucomicrobiales</taxon>
        <taxon>Verrucomicrobiaceae</taxon>
        <taxon>Sulfuriroseicoccus</taxon>
    </lineage>
</organism>
<keyword evidence="7" id="KW-0239">DNA-directed DNA polymerase</keyword>
<dbReference type="InterPro" id="IPR004805">
    <property type="entry name" value="DnaE2/DnaE/PolC"/>
</dbReference>
<dbReference type="Pfam" id="PF07733">
    <property type="entry name" value="DNA_pol3_alpha"/>
    <property type="match status" value="1"/>
</dbReference>
<dbReference type="GO" id="GO:0003887">
    <property type="term" value="F:DNA-directed DNA polymerase activity"/>
    <property type="evidence" value="ECO:0007669"/>
    <property type="project" value="UniProtKB-KW"/>
</dbReference>
<dbReference type="GO" id="GO:0006281">
    <property type="term" value="P:DNA repair"/>
    <property type="evidence" value="ECO:0007669"/>
    <property type="project" value="UniProtKB-KW"/>
</dbReference>
<evidence type="ECO:0000256" key="3">
    <source>
        <dbReference type="ARBA" id="ARBA00022679"/>
    </source>
</evidence>